<feature type="domain" description="DUF7843" evidence="3">
    <location>
        <begin position="29"/>
        <end position="104"/>
    </location>
</feature>
<evidence type="ECO:0000313" key="4">
    <source>
        <dbReference type="EMBL" id="SFV60346.1"/>
    </source>
</evidence>
<dbReference type="InterPro" id="IPR025178">
    <property type="entry name" value="Lnb_N"/>
</dbReference>
<feature type="domain" description="Lnb N-terminal periplasmic" evidence="1">
    <location>
        <begin position="124"/>
        <end position="271"/>
    </location>
</feature>
<organism evidence="4">
    <name type="scientific">hydrothermal vent metagenome</name>
    <dbReference type="NCBI Taxonomy" id="652676"/>
    <lineage>
        <taxon>unclassified sequences</taxon>
        <taxon>metagenomes</taxon>
        <taxon>ecological metagenomes</taxon>
    </lineage>
</organism>
<dbReference type="EMBL" id="FPHK01000046">
    <property type="protein sequence ID" value="SFV60346.1"/>
    <property type="molecule type" value="Genomic_DNA"/>
</dbReference>
<gene>
    <name evidence="4" type="ORF">MNB_SM-6-558</name>
</gene>
<reference evidence="4" key="1">
    <citation type="submission" date="2016-10" db="EMBL/GenBank/DDBJ databases">
        <authorList>
            <person name="de Groot N.N."/>
        </authorList>
    </citation>
    <scope>NUCLEOTIDE SEQUENCE</scope>
</reference>
<dbReference type="InterPro" id="IPR057165">
    <property type="entry name" value="DUF7843"/>
</dbReference>
<name>A0A1W1C3J4_9ZZZZ</name>
<evidence type="ECO:0000259" key="2">
    <source>
        <dbReference type="Pfam" id="PF25222"/>
    </source>
</evidence>
<proteinExistence type="predicted"/>
<feature type="domain" description="DUF7840" evidence="2">
    <location>
        <begin position="437"/>
        <end position="589"/>
    </location>
</feature>
<evidence type="ECO:0000259" key="1">
    <source>
        <dbReference type="Pfam" id="PF13387"/>
    </source>
</evidence>
<accession>A0A1W1C3J4</accession>
<dbReference type="InterPro" id="IPR057162">
    <property type="entry name" value="DUF7840"/>
</dbReference>
<dbReference type="Pfam" id="PF25222">
    <property type="entry name" value="DUF7840"/>
    <property type="match status" value="1"/>
</dbReference>
<sequence>MLKLLLLFFTISLFAREHIDLTPKQISIIAQHQKWKQLLYMNNETSKSEVIDTTYFLSKDGNHSARAELQATINAYNESFDTYEDPNQHPICRFPARYFWLNSQISLPDYQVVDPRCSHLEKSLQETKVNSVSLMFVTGYLGNPASSFGHSFIKLNTTQNNLDLFDLSISYGADVPKGENVFFYIYRGLFGKYSARFRDKYFYANDLVYTATEQRDIWEYKLDLTQQQILFLRLHLWELLHKKFQYFFLNQNCGYEVTKTLSVVLKEPLKISNKVWYAPIETLYSLEERKKVNKILFHPSTQKKLYENYQQLSNKQQKAVQTIVKNNFNLQSLQYFSQADTIKILNFLISYYDFMILQDVDAQKYEHLKYKALLKRITLPKQGIIAANWKISKPPHTNDKPSFFEFGYTYNKNEANSVKIAYSPYAIQTIGWNNLGGDSLSILQTEFAVKKNSFKIAKFDLIDIKKFNKNEISNLTDNTYTWRVHAGYQSELRYQNDYFVDLAVGKSFFQSDNFLFFTMLNASLHTYKQHYLVAPEIGIRYANKYARVYLQYDRQFDLQQPNQNFNQLQINTAFEIQSNLLYKIHYTYNEGYLITNALQINF</sequence>
<evidence type="ECO:0000259" key="3">
    <source>
        <dbReference type="Pfam" id="PF25225"/>
    </source>
</evidence>
<dbReference type="Pfam" id="PF13387">
    <property type="entry name" value="Lnb_N"/>
    <property type="match status" value="1"/>
</dbReference>
<protein>
    <submittedName>
        <fullName evidence="4">Putative outermembrane protein</fullName>
    </submittedName>
</protein>
<dbReference type="AlphaFoldDB" id="A0A1W1C3J4"/>
<dbReference type="Pfam" id="PF25225">
    <property type="entry name" value="DUF7843"/>
    <property type="match status" value="1"/>
</dbReference>